<dbReference type="PANTHER" id="PTHR35866:SF1">
    <property type="entry name" value="YKGJ FAMILY CYSTEINE CLUSTER PROTEIN"/>
    <property type="match status" value="1"/>
</dbReference>
<reference evidence="1 2" key="1">
    <citation type="submission" date="2022-01" db="EMBL/GenBank/DDBJ databases">
        <title>Desulfofustis limnae sp. nov., a novel mesophilic sulfate-reducing bacterium isolated from marsh soil.</title>
        <authorList>
            <person name="Watanabe M."/>
            <person name="Takahashi A."/>
            <person name="Kojima H."/>
            <person name="Fukui M."/>
        </authorList>
    </citation>
    <scope>NUCLEOTIDE SEQUENCE [LARGE SCALE GENOMIC DNA]</scope>
    <source>
        <strain evidence="1 2">PPLL</strain>
    </source>
</reference>
<keyword evidence="2" id="KW-1185">Reference proteome</keyword>
<dbReference type="Proteomes" id="UP000830055">
    <property type="component" value="Chromosome"/>
</dbReference>
<organism evidence="1 2">
    <name type="scientific">Desulfofustis limnaeus</name>
    <dbReference type="NCBI Taxonomy" id="2740163"/>
    <lineage>
        <taxon>Bacteria</taxon>
        <taxon>Pseudomonadati</taxon>
        <taxon>Thermodesulfobacteriota</taxon>
        <taxon>Desulfobulbia</taxon>
        <taxon>Desulfobulbales</taxon>
        <taxon>Desulfocapsaceae</taxon>
        <taxon>Desulfofustis</taxon>
    </lineage>
</organism>
<proteinExistence type="predicted"/>
<accession>A0ABN6M4H3</accession>
<dbReference type="InterPro" id="IPR005358">
    <property type="entry name" value="Puta_zinc/iron-chelating_dom"/>
</dbReference>
<dbReference type="EMBL" id="AP025516">
    <property type="protein sequence ID" value="BDD87100.1"/>
    <property type="molecule type" value="Genomic_DNA"/>
</dbReference>
<gene>
    <name evidence="1" type="ORF">DPPLL_14650</name>
</gene>
<dbReference type="RefSeq" id="WP_284154141.1">
    <property type="nucleotide sequence ID" value="NZ_AP025516.1"/>
</dbReference>
<dbReference type="Pfam" id="PF03692">
    <property type="entry name" value="CxxCxxCC"/>
    <property type="match status" value="1"/>
</dbReference>
<protein>
    <submittedName>
        <fullName evidence="1">Zinc/iron-chelating domain-containing protein</fullName>
    </submittedName>
</protein>
<name>A0ABN6M4H3_9BACT</name>
<dbReference type="PANTHER" id="PTHR35866">
    <property type="entry name" value="PUTATIVE-RELATED"/>
    <property type="match status" value="1"/>
</dbReference>
<evidence type="ECO:0000313" key="2">
    <source>
        <dbReference type="Proteomes" id="UP000830055"/>
    </source>
</evidence>
<evidence type="ECO:0000313" key="1">
    <source>
        <dbReference type="EMBL" id="BDD87100.1"/>
    </source>
</evidence>
<sequence length="136" mass="15452">MDERSLLFTCQRCGSCCHGETTVSLDESDQQRMINHLGLPGEIVGQRYWRVTGRTVQMRIVEHRCIFYRDGCTVYPGRPWRCAEWPLVRAILIDEANFTAISDSCPGINKDLSYPEFCAILKRLLDAKEADQGPPG</sequence>